<sequence length="515" mass="57526">MIGCLDSGGRVDRLRRLPILSRPSWSRNGSNSLTRSAESDLTPNPFTWTSLSHLTSAFHISLTERFTSVVLSLAKLWQFWAKRKQYAVTRIKWVGLITWSTPLSSIWLVKTLTVFCSAVRCSLSSAIAAGSFGQFPLPCISHGGPCHQRAEFVSESSEQPRLGMSAGFSLVGQYLQHWGDTDSYISCTRFATKGFQRADAPLIHARATLLSLQQVISWIGSVNIFFNLANSNAVISSSRGRMIHFIGATRDFAITKFTAIWWFIDSTRIYAQASYAACDASPKMWSSILCTRFFGQCLELFEAAAPTFFDLWWYNGASQPSPVVHKRRNNIFFWPMNGAMYPNGSYSRAVRLNICLLKTPRVFPISFSPFVDTSSSGSASSNSTRLLVRFLRWNPPFLRNTGTLLMRSSTYILASVSFTVSSLSSGFSSACALRTLIARYGEHANPKHTRVSRHLRGGASDMQSRQRKWHASLSSARSPTCKYIFSMSTCTAILYCLKRSRMLTRSACRFGPVSK</sequence>
<proteinExistence type="predicted"/>
<dbReference type="OrthoDB" id="5915586at2759"/>
<dbReference type="AlphaFoldDB" id="A0A0V1GWV7"/>
<evidence type="ECO:0000313" key="1">
    <source>
        <dbReference type="EMBL" id="KRZ02715.1"/>
    </source>
</evidence>
<name>A0A0V1GWV7_9BILA</name>
<dbReference type="EMBL" id="JYDP01000218">
    <property type="protein sequence ID" value="KRZ02715.1"/>
    <property type="molecule type" value="Genomic_DNA"/>
</dbReference>
<gene>
    <name evidence="1" type="ORF">T11_9401</name>
</gene>
<protein>
    <submittedName>
        <fullName evidence="1">Uncharacterized protein</fullName>
    </submittedName>
</protein>
<keyword evidence="2" id="KW-1185">Reference proteome</keyword>
<accession>A0A0V1GWV7</accession>
<reference evidence="1 2" key="1">
    <citation type="submission" date="2015-01" db="EMBL/GenBank/DDBJ databases">
        <title>Evolution of Trichinella species and genotypes.</title>
        <authorList>
            <person name="Korhonen P.K."/>
            <person name="Edoardo P."/>
            <person name="Giuseppe L.R."/>
            <person name="Gasser R.B."/>
        </authorList>
    </citation>
    <scope>NUCLEOTIDE SEQUENCE [LARGE SCALE GENOMIC DNA]</scope>
    <source>
        <strain evidence="1">ISS1029</strain>
    </source>
</reference>
<dbReference type="Proteomes" id="UP000055024">
    <property type="component" value="Unassembled WGS sequence"/>
</dbReference>
<organism evidence="1 2">
    <name type="scientific">Trichinella zimbabwensis</name>
    <dbReference type="NCBI Taxonomy" id="268475"/>
    <lineage>
        <taxon>Eukaryota</taxon>
        <taxon>Metazoa</taxon>
        <taxon>Ecdysozoa</taxon>
        <taxon>Nematoda</taxon>
        <taxon>Enoplea</taxon>
        <taxon>Dorylaimia</taxon>
        <taxon>Trichinellida</taxon>
        <taxon>Trichinellidae</taxon>
        <taxon>Trichinella</taxon>
    </lineage>
</organism>
<comment type="caution">
    <text evidence="1">The sequence shown here is derived from an EMBL/GenBank/DDBJ whole genome shotgun (WGS) entry which is preliminary data.</text>
</comment>
<evidence type="ECO:0000313" key="2">
    <source>
        <dbReference type="Proteomes" id="UP000055024"/>
    </source>
</evidence>